<evidence type="ECO:0000256" key="1">
    <source>
        <dbReference type="ARBA" id="ARBA00004175"/>
    </source>
</evidence>
<feature type="compositionally biased region" description="Polar residues" evidence="7">
    <location>
        <begin position="1133"/>
        <end position="1143"/>
    </location>
</feature>
<keyword evidence="4" id="KW-0528">Neurotoxin</keyword>
<evidence type="ECO:0000313" key="9">
    <source>
        <dbReference type="Proteomes" id="UP000015104"/>
    </source>
</evidence>
<comment type="subcellular location">
    <subcellularLocation>
        <location evidence="1">Target cell membrane</location>
    </subcellularLocation>
</comment>
<evidence type="ECO:0000256" key="5">
    <source>
        <dbReference type="ARBA" id="ARBA00023298"/>
    </source>
</evidence>
<feature type="region of interest" description="Disordered" evidence="7">
    <location>
        <begin position="670"/>
        <end position="948"/>
    </location>
</feature>
<feature type="repeat" description="ANK" evidence="6">
    <location>
        <begin position="287"/>
        <end position="322"/>
    </location>
</feature>
<evidence type="ECO:0000313" key="8">
    <source>
        <dbReference type="EnsemblMetazoa" id="tetur01g03590.1"/>
    </source>
</evidence>
<accession>T1JQL0</accession>
<dbReference type="GO" id="GO:0044218">
    <property type="term" value="C:other organism cell membrane"/>
    <property type="evidence" value="ECO:0007669"/>
    <property type="project" value="UniProtKB-KW"/>
</dbReference>
<feature type="compositionally biased region" description="Basic and acidic residues" evidence="7">
    <location>
        <begin position="1172"/>
        <end position="1187"/>
    </location>
</feature>
<feature type="region of interest" description="Disordered" evidence="7">
    <location>
        <begin position="964"/>
        <end position="1040"/>
    </location>
</feature>
<dbReference type="GO" id="GO:0044231">
    <property type="term" value="C:host cell presynaptic membrane"/>
    <property type="evidence" value="ECO:0007669"/>
    <property type="project" value="UniProtKB-KW"/>
</dbReference>
<dbReference type="PROSITE" id="PS50297">
    <property type="entry name" value="ANK_REP_REGION"/>
    <property type="match status" value="7"/>
</dbReference>
<sequence length="1952" mass="217383">MPIITKGRGLSPEARKPDIHTSGYKSDTGLSDHEIGDADGGSSSGSLGDASHSLLAKANLRSKPGKPRVESRYKYAPVDIKLRRKKNSRRKNVPRILVQRWSTIDDFTESQGCYQRGLRTVWPPIRNNKPQSATRKFELPDNKRSTKRKSSSKKSSPVRLKSVRRFRKRVEQHLEQHRLHQFRNPWEEVTSANLKRWIQELDLNSLEGAILEGHGDRVMTKIRKIHAAVSCGDLTGLQDHLDKNDYALAKDHLGMAPLHKAVILGHIDVVQFILDRFPETVNARDREGRTPLHYAAATTHKNGHKIYKMLLRSGADSRARDAVGKTAEYYRVHFMPLPSELSRLAAHYKRKSGDGHQASSPLHKRRGILLPSTREKISNALHEGDASTLLELVLDGYGDALLGRASWGEEARKFLKGLPHLLDSIRTLHASIVNGELANVQRILDTDPNLIKAKDENGLMAIHLAVSRDQQEIVDYLLEKFPSCLQLKDQFGRTGLHIAAQNKQQDIYKKLIDAGGDPMIIDQRGRTADHYLKLQATGEAYLNKLFASTPVKEDPSKRANDKSVNGGDKNGVVNEHQENDKQGQQSEINMEEKAEEDKPQNEENETNNIEEDESKSNTNITEEAPDDGISENNQVNDENEASNSNNEVKTELETGLDNLTAMHVQISKWLRKQSIAEGPKNSPIKYKEDKSGEAEIPAQNDETVNESLQQSASGDDNNADLEETKSEVSKVDQAVDAKTLSGSEDSFDNDNNPEESDDHFNDQSTTENQQTLQKETESTEEGNTEAEPDKPDGGNNVEPSEETDIDEEKLQNNRQDAIVNENTSPDKKETNQSSVTSKSSKIALKKKQTSLPQVEKKVKGNRKASLPSVVNNINSSKDRLDKKKAVNNRNTSNFGTKGTTERDKEDGVKPNSETSIKDNKVTEEVDANESAKKLSDSNEEEEQSKVTIQNASKIAEAFIGDLPEAVNVSEDTNDPPNEASKLPSSMEEVQGDSQSINTNDSAPPPTENNQNTEIDNSGKLEKDNLSEAQSNSETDVEKQAKEIVQELVETSIQEAESKLALDEDTKITQEINSSNSENISEGNGETEEEKIEPENKDDKIDSNQSLEKQVSEENPSSEMDIQKTNENNDNKVLPTNETNSLNNIDMEPAGNNSELKSDQPTDLTAETVPADKNAEMSESESKAEPGVDKTTLQVSDEKVVGDETTGTNEETTTEQSNAVAEESNQEKDETENVMETEQKVDLVSENSNEDQKESISVVNDIVDANGNKPEQATDDDVEENDKKESGHDHDQPNGEIDSNESKPETEINGSGEQKGPDVLDESKSSDNNTLTNGNGDDLNESIIDNTEAKDFLKTGSETSKPKSSESTSSRFLNETSPVTNSDSNSDMLNDLIETWLKEGDLLRLEHVVIAGQGERLIDKKSPKETVQEFLDLVPAYMAKIKNVHDTVVRGNFNEVRSILTRKRFALSRDHVGASPLHLAVLHGHMDVLVYIITQFPETLDGPDNEGRTPLHYAAVMASKDRQYYDILKKAGANASLIDKLGNTADYYLDHPDELTIGDLLSNYKHKTESATKRKEPESVDVWQRPPTADIESRLTPSPSDSQLEEDKGPIHHEIAADVHVDAKIKERPTTGSTVNPEEDEVKKEVETISVQFKETLKEEKNKLQESIRRIMGAVPSQPPESLSSGEESDEKKSEDTVSEYELCQVKDEHGRTVLHLVSSKPQKKAILYQMLASAEYLIPERDEKYRTIRDVAVDAGLKDNVQVIDNYILDAFVRRNVGFVQRLSHEGYDLTNVVDEEGHDVTSVLRKRKITSMINLLQDITYFQKSREELHTFIKNDYIQGVLGLIDTDSTLVTAKNRRGRTALHIAILFGNLDIISNLIDANPGAASVQDNLGRTPLHYAMATSKVEHIGKMLIKAGANRQIRDVKMRTPSYYFVYNDDIRAIRSEEKATI</sequence>
<feature type="repeat" description="ANK" evidence="6">
    <location>
        <begin position="253"/>
        <end position="276"/>
    </location>
</feature>
<feature type="compositionally biased region" description="Polar residues" evidence="7">
    <location>
        <begin position="700"/>
        <end position="716"/>
    </location>
</feature>
<feature type="repeat" description="ANK" evidence="6">
    <location>
        <begin position="1471"/>
        <end position="1504"/>
    </location>
</feature>
<dbReference type="eggNOG" id="KOG4177">
    <property type="taxonomic scope" value="Eukaryota"/>
</dbReference>
<dbReference type="STRING" id="32264.T1JQL0"/>
<feature type="compositionally biased region" description="Basic and acidic residues" evidence="7">
    <location>
        <begin position="1120"/>
        <end position="1129"/>
    </location>
</feature>
<feature type="compositionally biased region" description="Polar residues" evidence="7">
    <location>
        <begin position="1102"/>
        <end position="1119"/>
    </location>
</feature>
<keyword evidence="2" id="KW-0268">Exocytosis</keyword>
<evidence type="ECO:0000256" key="6">
    <source>
        <dbReference type="PROSITE-ProRule" id="PRU00023"/>
    </source>
</evidence>
<dbReference type="InterPro" id="IPR002110">
    <property type="entry name" value="Ankyrin_rpt"/>
</dbReference>
<dbReference type="SMART" id="SM00248">
    <property type="entry name" value="ANK"/>
    <property type="match status" value="9"/>
</dbReference>
<feature type="compositionally biased region" description="Polar residues" evidence="7">
    <location>
        <begin position="831"/>
        <end position="840"/>
    </location>
</feature>
<feature type="compositionally biased region" description="Polar residues" evidence="7">
    <location>
        <begin position="1150"/>
        <end position="1164"/>
    </location>
</feature>
<feature type="compositionally biased region" description="Basic and acidic residues" evidence="7">
    <location>
        <begin position="590"/>
        <end position="601"/>
    </location>
</feature>
<feature type="compositionally biased region" description="Acidic residues" evidence="7">
    <location>
        <begin position="745"/>
        <end position="757"/>
    </location>
</feature>
<feature type="compositionally biased region" description="Basic and acidic residues" evidence="7">
    <location>
        <begin position="1016"/>
        <end position="1025"/>
    </location>
</feature>
<dbReference type="PROSITE" id="PS50088">
    <property type="entry name" value="ANK_REPEAT"/>
    <property type="match status" value="7"/>
</dbReference>
<dbReference type="HOGENOM" id="CLU_234763_0_0_1"/>
<dbReference type="EMBL" id="CAEY01000437">
    <property type="status" value="NOT_ANNOTATED_CDS"/>
    <property type="molecule type" value="Genomic_DNA"/>
</dbReference>
<reference evidence="9" key="1">
    <citation type="submission" date="2011-08" db="EMBL/GenBank/DDBJ databases">
        <authorList>
            <person name="Rombauts S."/>
        </authorList>
    </citation>
    <scope>NUCLEOTIDE SEQUENCE</scope>
    <source>
        <strain evidence="9">London</strain>
    </source>
</reference>
<feature type="repeat" description="ANK" evidence="6">
    <location>
        <begin position="1859"/>
        <end position="1891"/>
    </location>
</feature>
<feature type="compositionally biased region" description="Basic and acidic residues" evidence="7">
    <location>
        <begin position="1314"/>
        <end position="1324"/>
    </location>
</feature>
<feature type="compositionally biased region" description="Basic and acidic residues" evidence="7">
    <location>
        <begin position="1055"/>
        <end position="1067"/>
    </location>
</feature>
<feature type="compositionally biased region" description="Basic and acidic residues" evidence="7">
    <location>
        <begin position="915"/>
        <end position="936"/>
    </location>
</feature>
<keyword evidence="5" id="KW-1053">Target membrane</keyword>
<feature type="compositionally biased region" description="Polar residues" evidence="7">
    <location>
        <begin position="887"/>
        <end position="898"/>
    </location>
</feature>
<keyword evidence="5" id="KW-0472">Membrane</keyword>
<feature type="compositionally biased region" description="Basic and acidic residues" evidence="7">
    <location>
        <begin position="1280"/>
        <end position="1292"/>
    </location>
</feature>
<keyword evidence="6" id="KW-0040">ANK repeat</keyword>
<dbReference type="SUPFAM" id="SSF48403">
    <property type="entry name" value="Ankyrin repeat"/>
    <property type="match status" value="2"/>
</dbReference>
<dbReference type="Gene3D" id="1.25.40.20">
    <property type="entry name" value="Ankyrin repeat-containing domain"/>
    <property type="match status" value="4"/>
</dbReference>
<feature type="region of interest" description="Disordered" evidence="7">
    <location>
        <begin position="551"/>
        <end position="648"/>
    </location>
</feature>
<feature type="repeat" description="ANK" evidence="6">
    <location>
        <begin position="1893"/>
        <end position="1926"/>
    </location>
</feature>
<feature type="compositionally biased region" description="Basic and acidic residues" evidence="7">
    <location>
        <begin position="551"/>
        <end position="561"/>
    </location>
</feature>
<dbReference type="InterPro" id="IPR036770">
    <property type="entry name" value="Ankyrin_rpt-contain_sf"/>
</dbReference>
<feature type="repeat" description="ANK" evidence="6">
    <location>
        <begin position="1505"/>
        <end position="1539"/>
    </location>
</feature>
<feature type="region of interest" description="Disordered" evidence="7">
    <location>
        <begin position="1055"/>
        <end position="1386"/>
    </location>
</feature>
<proteinExistence type="predicted"/>
<feature type="compositionally biased region" description="Basic and acidic residues" evidence="7">
    <location>
        <begin position="722"/>
        <end position="735"/>
    </location>
</feature>
<evidence type="ECO:0000256" key="2">
    <source>
        <dbReference type="ARBA" id="ARBA00022483"/>
    </source>
</evidence>
<feature type="compositionally biased region" description="Basic and acidic residues" evidence="7">
    <location>
        <begin position="1092"/>
        <end position="1101"/>
    </location>
</feature>
<keyword evidence="3" id="KW-1052">Target cell membrane</keyword>
<feature type="region of interest" description="Disordered" evidence="7">
    <location>
        <begin position="1567"/>
        <end position="1606"/>
    </location>
</feature>
<feature type="region of interest" description="Disordered" evidence="7">
    <location>
        <begin position="1"/>
        <end position="50"/>
    </location>
</feature>
<feature type="compositionally biased region" description="Acidic residues" evidence="7">
    <location>
        <begin position="602"/>
        <end position="613"/>
    </location>
</feature>
<feature type="compositionally biased region" description="Low complexity" evidence="7">
    <location>
        <begin position="1203"/>
        <end position="1214"/>
    </location>
</feature>
<reference evidence="8" key="2">
    <citation type="submission" date="2015-06" db="UniProtKB">
        <authorList>
            <consortium name="EnsemblMetazoa"/>
        </authorList>
    </citation>
    <scope>IDENTIFICATION</scope>
</reference>
<keyword evidence="4" id="KW-0800">Toxin</keyword>
<dbReference type="PANTHER" id="PTHR24172:SF4">
    <property type="entry name" value="ANK_REP_REGION DOMAIN-CONTAINING PROTEIN"/>
    <property type="match status" value="1"/>
</dbReference>
<feature type="compositionally biased region" description="Basic and acidic residues" evidence="7">
    <location>
        <begin position="135"/>
        <end position="144"/>
    </location>
</feature>
<evidence type="ECO:0000256" key="3">
    <source>
        <dbReference type="ARBA" id="ARBA00022537"/>
    </source>
</evidence>
<keyword evidence="4" id="KW-0638">Presynaptic neurotoxin</keyword>
<feature type="region of interest" description="Disordered" evidence="7">
    <location>
        <begin position="1670"/>
        <end position="1698"/>
    </location>
</feature>
<feature type="repeat" description="ANK" evidence="6">
    <location>
        <begin position="491"/>
        <end position="523"/>
    </location>
</feature>
<feature type="compositionally biased region" description="Low complexity" evidence="7">
    <location>
        <begin position="1326"/>
        <end position="1336"/>
    </location>
</feature>
<feature type="compositionally biased region" description="Basic and acidic residues" evidence="7">
    <location>
        <begin position="1567"/>
        <end position="1577"/>
    </location>
</feature>
<name>T1JQL0_TETUR</name>
<feature type="compositionally biased region" description="Polar residues" evidence="7">
    <location>
        <begin position="762"/>
        <end position="773"/>
    </location>
</feature>
<evidence type="ECO:0000256" key="4">
    <source>
        <dbReference type="ARBA" id="ARBA00023028"/>
    </source>
</evidence>
<dbReference type="GO" id="GO:0006887">
    <property type="term" value="P:exocytosis"/>
    <property type="evidence" value="ECO:0007669"/>
    <property type="project" value="UniProtKB-KW"/>
</dbReference>
<feature type="region of interest" description="Disordered" evidence="7">
    <location>
        <begin position="123"/>
        <end position="161"/>
    </location>
</feature>
<feature type="compositionally biased region" description="Polar residues" evidence="7">
    <location>
        <begin position="1370"/>
        <end position="1386"/>
    </location>
</feature>
<evidence type="ECO:0000256" key="7">
    <source>
        <dbReference type="SAM" id="MobiDB-lite"/>
    </source>
</evidence>
<dbReference type="PANTHER" id="PTHR24172">
    <property type="entry name" value="ANK_REP_REGION DOMAIN-CONTAINING PROTEIN"/>
    <property type="match status" value="1"/>
</dbReference>
<feature type="compositionally biased region" description="Polar residues" evidence="7">
    <location>
        <begin position="991"/>
        <end position="1015"/>
    </location>
</feature>
<feature type="compositionally biased region" description="Polar residues" evidence="7">
    <location>
        <begin position="812"/>
        <end position="823"/>
    </location>
</feature>
<dbReference type="EnsemblMetazoa" id="tetur01g03590.1">
    <property type="protein sequence ID" value="tetur01g03590.1"/>
    <property type="gene ID" value="tetur01g03590"/>
</dbReference>
<dbReference type="Pfam" id="PF12796">
    <property type="entry name" value="Ank_2"/>
    <property type="match status" value="4"/>
</dbReference>
<protein>
    <submittedName>
        <fullName evidence="8">Uncharacterized protein</fullName>
    </submittedName>
</protein>
<feature type="compositionally biased region" description="Basic and acidic residues" evidence="7">
    <location>
        <begin position="899"/>
        <end position="908"/>
    </location>
</feature>
<feature type="compositionally biased region" description="Low complexity" evidence="7">
    <location>
        <begin position="1070"/>
        <end position="1083"/>
    </location>
</feature>
<dbReference type="Proteomes" id="UP000015104">
    <property type="component" value="Unassembled WGS sequence"/>
</dbReference>
<organism evidence="8 9">
    <name type="scientific">Tetranychus urticae</name>
    <name type="common">Two-spotted spider mite</name>
    <dbReference type="NCBI Taxonomy" id="32264"/>
    <lineage>
        <taxon>Eukaryota</taxon>
        <taxon>Metazoa</taxon>
        <taxon>Ecdysozoa</taxon>
        <taxon>Arthropoda</taxon>
        <taxon>Chelicerata</taxon>
        <taxon>Arachnida</taxon>
        <taxon>Acari</taxon>
        <taxon>Acariformes</taxon>
        <taxon>Trombidiformes</taxon>
        <taxon>Prostigmata</taxon>
        <taxon>Eleutherengona</taxon>
        <taxon>Raphignathae</taxon>
        <taxon>Tetranychoidea</taxon>
        <taxon>Tetranychidae</taxon>
        <taxon>Tetranychus</taxon>
    </lineage>
</organism>
<keyword evidence="9" id="KW-1185">Reference proteome</keyword>